<organism evidence="2 3">
    <name type="scientific">Mycetocola miduiensis</name>
    <dbReference type="NCBI Taxonomy" id="995034"/>
    <lineage>
        <taxon>Bacteria</taxon>
        <taxon>Bacillati</taxon>
        <taxon>Actinomycetota</taxon>
        <taxon>Actinomycetes</taxon>
        <taxon>Micrococcales</taxon>
        <taxon>Microbacteriaceae</taxon>
        <taxon>Mycetocola</taxon>
    </lineage>
</organism>
<name>A0A1I5BVW9_9MICO</name>
<dbReference type="Proteomes" id="UP000198867">
    <property type="component" value="Unassembled WGS sequence"/>
</dbReference>
<reference evidence="3" key="1">
    <citation type="submission" date="2016-10" db="EMBL/GenBank/DDBJ databases">
        <authorList>
            <person name="Varghese N."/>
            <person name="Submissions S."/>
        </authorList>
    </citation>
    <scope>NUCLEOTIDE SEQUENCE [LARGE SCALE GENOMIC DNA]</scope>
    <source>
        <strain evidence="3">CGMCC 1.11101</strain>
    </source>
</reference>
<accession>A0A1I5BVW9</accession>
<evidence type="ECO:0000313" key="2">
    <source>
        <dbReference type="EMBL" id="SFN78501.1"/>
    </source>
</evidence>
<protein>
    <submittedName>
        <fullName evidence="2">Uncharacterized protein</fullName>
    </submittedName>
</protein>
<dbReference type="EMBL" id="FOVM01000005">
    <property type="protein sequence ID" value="SFN78501.1"/>
    <property type="molecule type" value="Genomic_DNA"/>
</dbReference>
<evidence type="ECO:0000313" key="3">
    <source>
        <dbReference type="Proteomes" id="UP000198867"/>
    </source>
</evidence>
<proteinExistence type="predicted"/>
<dbReference type="AlphaFoldDB" id="A0A1I5BVW9"/>
<sequence>MAPLETCDENNQVGEGTAAGGPGSSTSHPARDVSLGDRMPAFGHTHGLRQRFFPRSGACYVELLFQRPVSLVNPTFRFVDNSPGAGNGVATLLCMRWDSLFDDLESQLEHELHAEEQDRRAEDHRLRLGRLTLRDRLQTFSGKPGPRSEVVLELVTGSTIVVLPQAFGRDWMSGDLRLGDGTSGACIVPLNAITGMLLPKASLTRSLAVPEREERGPRLSDRIGLGFVLRDLCRRRVYVRLHDARNAGSVHGGTLDRVGGDHVDLAVHEHGAPRRERNVSHLRIVPIGGIGLIEL</sequence>
<evidence type="ECO:0000256" key="1">
    <source>
        <dbReference type="SAM" id="MobiDB-lite"/>
    </source>
</evidence>
<feature type="region of interest" description="Disordered" evidence="1">
    <location>
        <begin position="1"/>
        <end position="38"/>
    </location>
</feature>
<gene>
    <name evidence="2" type="ORF">SAMN05216219_2121</name>
</gene>
<dbReference type="STRING" id="995034.SAMN05216219_2121"/>
<keyword evidence="3" id="KW-1185">Reference proteome</keyword>